<dbReference type="GeneID" id="63781307"/>
<accession>A0A1Y2DVJ9</accession>
<dbReference type="EMBL" id="MCFJ01000008">
    <property type="protein sequence ID" value="ORY63219.1"/>
    <property type="molecule type" value="Genomic_DNA"/>
</dbReference>
<dbReference type="InParanoid" id="A0A1Y2DVJ9"/>
<dbReference type="GO" id="GO:0050661">
    <property type="term" value="F:NADP binding"/>
    <property type="evidence" value="ECO:0007669"/>
    <property type="project" value="InterPro"/>
</dbReference>
<evidence type="ECO:0000313" key="8">
    <source>
        <dbReference type="Proteomes" id="UP000193689"/>
    </source>
</evidence>
<dbReference type="GO" id="GO:0003959">
    <property type="term" value="F:NADPH dehydrogenase activity"/>
    <property type="evidence" value="ECO:0007669"/>
    <property type="project" value="InterPro"/>
</dbReference>
<dbReference type="RefSeq" id="XP_040714876.1">
    <property type="nucleotide sequence ID" value="XM_040865095.1"/>
</dbReference>
<evidence type="ECO:0000256" key="5">
    <source>
        <dbReference type="ARBA" id="ARBA00023002"/>
    </source>
</evidence>
<dbReference type="AlphaFoldDB" id="A0A1Y2DVJ9"/>
<dbReference type="SUPFAM" id="SSF51395">
    <property type="entry name" value="FMN-linked oxidoreductases"/>
    <property type="match status" value="1"/>
</dbReference>
<keyword evidence="8" id="KW-1185">Reference proteome</keyword>
<dbReference type="Pfam" id="PF00724">
    <property type="entry name" value="Oxidored_FMN"/>
    <property type="match status" value="1"/>
</dbReference>
<evidence type="ECO:0000256" key="1">
    <source>
        <dbReference type="ARBA" id="ARBA00001917"/>
    </source>
</evidence>
<dbReference type="OrthoDB" id="72788at2759"/>
<sequence>MNVARSDRQSVCHVVSFCSCLLRHTNQQPWLVCCWLELARPIGCRAAIRKASTVAPWVDRKAAARDYSEGWPSNVIGPSPELYSAATITPREATLQDIEKFKQDWVSAVRRALKAGVDVIEVHAAHGYLLHEFYSPSSNHRTDAYGGSFTNRVRLLIETIDLLRAEVPSGFPIMVRISATDYLEWDPSLPQFTLDDAVRLCKLLAEEHGVHFIDVSGGGLDARQKIKSAPGYQTPLAEAIRKAVQGTGCLVGTVGEITSGTQAQGILEEEKADAVLVGRAFLKNPSLVWSWADELDVDIHVASQYGWGFGMTRTHRHKRHG</sequence>
<keyword evidence="2" id="KW-0285">Flavoprotein</keyword>
<feature type="domain" description="NADH:flavin oxidoreductase/NADH oxidase N-terminal" evidence="6">
    <location>
        <begin position="85"/>
        <end position="289"/>
    </location>
</feature>
<dbReference type="InterPro" id="IPR001155">
    <property type="entry name" value="OxRdtase_FMN_N"/>
</dbReference>
<organism evidence="7 8">
    <name type="scientific">Pseudomassariella vexata</name>
    <dbReference type="NCBI Taxonomy" id="1141098"/>
    <lineage>
        <taxon>Eukaryota</taxon>
        <taxon>Fungi</taxon>
        <taxon>Dikarya</taxon>
        <taxon>Ascomycota</taxon>
        <taxon>Pezizomycotina</taxon>
        <taxon>Sordariomycetes</taxon>
        <taxon>Xylariomycetidae</taxon>
        <taxon>Amphisphaeriales</taxon>
        <taxon>Pseudomassariaceae</taxon>
        <taxon>Pseudomassariella</taxon>
    </lineage>
</organism>
<evidence type="ECO:0000313" key="7">
    <source>
        <dbReference type="EMBL" id="ORY63219.1"/>
    </source>
</evidence>
<dbReference type="PROSITE" id="PS51257">
    <property type="entry name" value="PROKAR_LIPOPROTEIN"/>
    <property type="match status" value="1"/>
</dbReference>
<evidence type="ECO:0000259" key="6">
    <source>
        <dbReference type="Pfam" id="PF00724"/>
    </source>
</evidence>
<dbReference type="GO" id="GO:0010181">
    <property type="term" value="F:FMN binding"/>
    <property type="evidence" value="ECO:0007669"/>
    <property type="project" value="InterPro"/>
</dbReference>
<evidence type="ECO:0000256" key="4">
    <source>
        <dbReference type="ARBA" id="ARBA00022857"/>
    </source>
</evidence>
<dbReference type="InterPro" id="IPR013785">
    <property type="entry name" value="Aldolase_TIM"/>
</dbReference>
<evidence type="ECO:0000256" key="3">
    <source>
        <dbReference type="ARBA" id="ARBA00022643"/>
    </source>
</evidence>
<dbReference type="PANTHER" id="PTHR43303">
    <property type="entry name" value="NADPH DEHYDROGENASE C23G7.10C-RELATED"/>
    <property type="match status" value="1"/>
</dbReference>
<reference evidence="7 8" key="1">
    <citation type="submission" date="2016-07" db="EMBL/GenBank/DDBJ databases">
        <title>Pervasive Adenine N6-methylation of Active Genes in Fungi.</title>
        <authorList>
            <consortium name="DOE Joint Genome Institute"/>
            <person name="Mondo S.J."/>
            <person name="Dannebaum R.O."/>
            <person name="Kuo R.C."/>
            <person name="Labutti K."/>
            <person name="Haridas S."/>
            <person name="Kuo A."/>
            <person name="Salamov A."/>
            <person name="Ahrendt S.R."/>
            <person name="Lipzen A."/>
            <person name="Sullivan W."/>
            <person name="Andreopoulos W.B."/>
            <person name="Clum A."/>
            <person name="Lindquist E."/>
            <person name="Daum C."/>
            <person name="Ramamoorthy G.K."/>
            <person name="Gryganskyi A."/>
            <person name="Culley D."/>
            <person name="Magnuson J.K."/>
            <person name="James T.Y."/>
            <person name="O'Malley M.A."/>
            <person name="Stajich J.E."/>
            <person name="Spatafora J.W."/>
            <person name="Visel A."/>
            <person name="Grigoriev I.V."/>
        </authorList>
    </citation>
    <scope>NUCLEOTIDE SEQUENCE [LARGE SCALE GENOMIC DNA]</scope>
    <source>
        <strain evidence="7 8">CBS 129021</strain>
    </source>
</reference>
<dbReference type="Gene3D" id="3.20.20.70">
    <property type="entry name" value="Aldolase class I"/>
    <property type="match status" value="1"/>
</dbReference>
<keyword evidence="3" id="KW-0288">FMN</keyword>
<protein>
    <recommendedName>
        <fullName evidence="6">NADH:flavin oxidoreductase/NADH oxidase N-terminal domain-containing protein</fullName>
    </recommendedName>
</protein>
<dbReference type="Proteomes" id="UP000193689">
    <property type="component" value="Unassembled WGS sequence"/>
</dbReference>
<evidence type="ECO:0000256" key="2">
    <source>
        <dbReference type="ARBA" id="ARBA00022630"/>
    </source>
</evidence>
<comment type="cofactor">
    <cofactor evidence="1">
        <name>FMN</name>
        <dbReference type="ChEBI" id="CHEBI:58210"/>
    </cofactor>
</comment>
<comment type="caution">
    <text evidence="7">The sequence shown here is derived from an EMBL/GenBank/DDBJ whole genome shotgun (WGS) entry which is preliminary data.</text>
</comment>
<dbReference type="PANTHER" id="PTHR43303:SF4">
    <property type="entry name" value="NADPH DEHYDROGENASE C23G7.10C-RELATED"/>
    <property type="match status" value="1"/>
</dbReference>
<gene>
    <name evidence="7" type="ORF">BCR38DRAFT_516303</name>
</gene>
<keyword evidence="4" id="KW-0521">NADP</keyword>
<name>A0A1Y2DVJ9_9PEZI</name>
<proteinExistence type="predicted"/>
<dbReference type="InterPro" id="IPR044152">
    <property type="entry name" value="YqjM-like"/>
</dbReference>
<dbReference type="STRING" id="1141098.A0A1Y2DVJ9"/>
<keyword evidence="5" id="KW-0560">Oxidoreductase</keyword>